<keyword evidence="2" id="KW-1185">Reference proteome</keyword>
<dbReference type="OrthoDB" id="3397487at2"/>
<name>A0A2Y8ZTG2_9MICO</name>
<dbReference type="Proteomes" id="UP000250028">
    <property type="component" value="Unassembled WGS sequence"/>
</dbReference>
<dbReference type="RefSeq" id="WP_146202594.1">
    <property type="nucleotide sequence ID" value="NZ_QGDN01000001.1"/>
</dbReference>
<evidence type="ECO:0000313" key="1">
    <source>
        <dbReference type="EMBL" id="SSA35681.1"/>
    </source>
</evidence>
<proteinExistence type="predicted"/>
<evidence type="ECO:0000313" key="2">
    <source>
        <dbReference type="Proteomes" id="UP000250028"/>
    </source>
</evidence>
<dbReference type="AlphaFoldDB" id="A0A2Y8ZTG2"/>
<gene>
    <name evidence="1" type="ORF">SAMN04489750_3051</name>
</gene>
<accession>A0A2Y8ZTG2</accession>
<reference evidence="2" key="1">
    <citation type="submission" date="2016-10" db="EMBL/GenBank/DDBJ databases">
        <authorList>
            <person name="Varghese N."/>
            <person name="Submissions S."/>
        </authorList>
    </citation>
    <scope>NUCLEOTIDE SEQUENCE [LARGE SCALE GENOMIC DNA]</scope>
    <source>
        <strain evidence="2">DSM 22951</strain>
    </source>
</reference>
<sequence>MALLRDVHFWPPTGPETGPWDPGEPECDAFARTSRRVCERYSQALRELEIYNRTSSVRFFIEQGDPGNAEVAMSVDPSEFESGRVTLPPDARTLDMDHRAALVLETVHGGMLRLGEARGWDVEQLNEAHAAVIADRYQFAWDSPWKMSRGRKHQARLRFSLQDNGFGVAILEVVDVQTGQSLRSAAVPSFSTIEGFQRSARTLRWTNAETIEAVPSVGLFNSRSATVQWTLPQLIPTEPDAVWPPDPPGSARPLTNSGLGLSVLGVGRSAPEQPHEIIFLGHGMTNGMPRGYRRTLERLLRHVDADPGWATWWRESPVRVLEISGRWDGGFGKPLRQSYTVRRYAHHITAIIQRSTASMLDGPDGAEQAHRDVTELLSRVATRADIDQPPALRIDG</sequence>
<organism evidence="1 2">
    <name type="scientific">Branchiibius hedensis</name>
    <dbReference type="NCBI Taxonomy" id="672460"/>
    <lineage>
        <taxon>Bacteria</taxon>
        <taxon>Bacillati</taxon>
        <taxon>Actinomycetota</taxon>
        <taxon>Actinomycetes</taxon>
        <taxon>Micrococcales</taxon>
        <taxon>Dermacoccaceae</taxon>
        <taxon>Branchiibius</taxon>
    </lineage>
</organism>
<dbReference type="EMBL" id="UESZ01000001">
    <property type="protein sequence ID" value="SSA35681.1"/>
    <property type="molecule type" value="Genomic_DNA"/>
</dbReference>
<protein>
    <submittedName>
        <fullName evidence="1">Uncharacterized protein</fullName>
    </submittedName>
</protein>